<evidence type="ECO:0000256" key="1">
    <source>
        <dbReference type="RuleBase" id="RU363044"/>
    </source>
</evidence>
<dbReference type="GO" id="GO:0000723">
    <property type="term" value="P:telomere maintenance"/>
    <property type="evidence" value="ECO:0007669"/>
    <property type="project" value="InterPro"/>
</dbReference>
<keyword evidence="1" id="KW-0234">DNA repair</keyword>
<keyword evidence="1" id="KW-0233">DNA recombination</keyword>
<dbReference type="PANTHER" id="PTHR10492:SF57">
    <property type="entry name" value="ATP-DEPENDENT DNA HELICASE"/>
    <property type="match status" value="1"/>
</dbReference>
<dbReference type="GO" id="GO:0006310">
    <property type="term" value="P:DNA recombination"/>
    <property type="evidence" value="ECO:0007669"/>
    <property type="project" value="UniProtKB-KW"/>
</dbReference>
<gene>
    <name evidence="4" type="ORF">WJX81_006615</name>
</gene>
<dbReference type="Proteomes" id="UP001445335">
    <property type="component" value="Unassembled WGS sequence"/>
</dbReference>
<dbReference type="Pfam" id="PF14214">
    <property type="entry name" value="Helitron_like_N"/>
    <property type="match status" value="1"/>
</dbReference>
<comment type="cofactor">
    <cofactor evidence="1">
        <name>Mg(2+)</name>
        <dbReference type="ChEBI" id="CHEBI:18420"/>
    </cofactor>
</comment>
<comment type="similarity">
    <text evidence="1">Belongs to the helicase family.</text>
</comment>
<evidence type="ECO:0000259" key="3">
    <source>
        <dbReference type="Pfam" id="PF14214"/>
    </source>
</evidence>
<dbReference type="InterPro" id="IPR010285">
    <property type="entry name" value="DNA_helicase_pif1-like_DEAD"/>
</dbReference>
<dbReference type="AlphaFoldDB" id="A0AAW1S0R8"/>
<keyword evidence="1" id="KW-0378">Hydrolase</keyword>
<keyword evidence="5" id="KW-1185">Reference proteome</keyword>
<evidence type="ECO:0000259" key="2">
    <source>
        <dbReference type="Pfam" id="PF05970"/>
    </source>
</evidence>
<dbReference type="PANTHER" id="PTHR10492">
    <property type="match status" value="1"/>
</dbReference>
<keyword evidence="1" id="KW-0347">Helicase</keyword>
<feature type="domain" description="DNA helicase Pif1-like DEAD-box helicase" evidence="2">
    <location>
        <begin position="696"/>
        <end position="729"/>
    </location>
</feature>
<feature type="domain" description="Helitron helicase-like" evidence="3">
    <location>
        <begin position="201"/>
        <end position="268"/>
    </location>
</feature>
<evidence type="ECO:0000313" key="5">
    <source>
        <dbReference type="Proteomes" id="UP001445335"/>
    </source>
</evidence>
<comment type="catalytic activity">
    <reaction evidence="1">
        <text>ATP + H2O = ADP + phosphate + H(+)</text>
        <dbReference type="Rhea" id="RHEA:13065"/>
        <dbReference type="ChEBI" id="CHEBI:15377"/>
        <dbReference type="ChEBI" id="CHEBI:15378"/>
        <dbReference type="ChEBI" id="CHEBI:30616"/>
        <dbReference type="ChEBI" id="CHEBI:43474"/>
        <dbReference type="ChEBI" id="CHEBI:456216"/>
        <dbReference type="EC" id="5.6.2.3"/>
    </reaction>
</comment>
<protein>
    <recommendedName>
        <fullName evidence="1">ATP-dependent DNA helicase</fullName>
        <ecNumber evidence="1">5.6.2.3</ecNumber>
    </recommendedName>
</protein>
<comment type="caution">
    <text evidence="4">The sequence shown here is derived from an EMBL/GenBank/DDBJ whole genome shotgun (WGS) entry which is preliminary data.</text>
</comment>
<dbReference type="GO" id="GO:0043139">
    <property type="term" value="F:5'-3' DNA helicase activity"/>
    <property type="evidence" value="ECO:0007669"/>
    <property type="project" value="UniProtKB-EC"/>
</dbReference>
<organism evidence="4 5">
    <name type="scientific">Elliptochloris bilobata</name>
    <dbReference type="NCBI Taxonomy" id="381761"/>
    <lineage>
        <taxon>Eukaryota</taxon>
        <taxon>Viridiplantae</taxon>
        <taxon>Chlorophyta</taxon>
        <taxon>core chlorophytes</taxon>
        <taxon>Trebouxiophyceae</taxon>
        <taxon>Trebouxiophyceae incertae sedis</taxon>
        <taxon>Elliptochloris clade</taxon>
        <taxon>Elliptochloris</taxon>
    </lineage>
</organism>
<dbReference type="EMBL" id="JALJOU010000015">
    <property type="protein sequence ID" value="KAK9839693.1"/>
    <property type="molecule type" value="Genomic_DNA"/>
</dbReference>
<evidence type="ECO:0000313" key="4">
    <source>
        <dbReference type="EMBL" id="KAK9839693.1"/>
    </source>
</evidence>
<keyword evidence="1" id="KW-0227">DNA damage</keyword>
<dbReference type="GO" id="GO:0005524">
    <property type="term" value="F:ATP binding"/>
    <property type="evidence" value="ECO:0007669"/>
    <property type="project" value="UniProtKB-KW"/>
</dbReference>
<name>A0AAW1S0R8_9CHLO</name>
<keyword evidence="1" id="KW-0067">ATP-binding</keyword>
<dbReference type="EC" id="5.6.2.3" evidence="1"/>
<dbReference type="Pfam" id="PF05970">
    <property type="entry name" value="PIF1"/>
    <property type="match status" value="1"/>
</dbReference>
<dbReference type="GO" id="GO:0006281">
    <property type="term" value="P:DNA repair"/>
    <property type="evidence" value="ECO:0007669"/>
    <property type="project" value="UniProtKB-KW"/>
</dbReference>
<keyword evidence="1" id="KW-0547">Nucleotide-binding</keyword>
<reference evidence="4 5" key="1">
    <citation type="journal article" date="2024" name="Nat. Commun.">
        <title>Phylogenomics reveals the evolutionary origins of lichenization in chlorophyte algae.</title>
        <authorList>
            <person name="Puginier C."/>
            <person name="Libourel C."/>
            <person name="Otte J."/>
            <person name="Skaloud P."/>
            <person name="Haon M."/>
            <person name="Grisel S."/>
            <person name="Petersen M."/>
            <person name="Berrin J.G."/>
            <person name="Delaux P.M."/>
            <person name="Dal Grande F."/>
            <person name="Keller J."/>
        </authorList>
    </citation>
    <scope>NUCLEOTIDE SEQUENCE [LARGE SCALE GENOMIC DNA]</scope>
    <source>
        <strain evidence="4 5">SAG 245.80</strain>
    </source>
</reference>
<dbReference type="GO" id="GO:0016787">
    <property type="term" value="F:hydrolase activity"/>
    <property type="evidence" value="ECO:0007669"/>
    <property type="project" value="UniProtKB-KW"/>
</dbReference>
<dbReference type="SUPFAM" id="SSF52540">
    <property type="entry name" value="P-loop containing nucleoside triphosphate hydrolases"/>
    <property type="match status" value="1"/>
</dbReference>
<accession>A0AAW1S0R8</accession>
<dbReference type="InterPro" id="IPR027417">
    <property type="entry name" value="P-loop_NTPase"/>
</dbReference>
<proteinExistence type="inferred from homology"/>
<dbReference type="InterPro" id="IPR025476">
    <property type="entry name" value="Helitron_helicase-like"/>
</dbReference>
<sequence length="777" mass="86298">MGSRSYNSAFCTASTAIKMDNRWEGADGLFVIHVDEGLDQRRFNAPAAPEVAGVLPGDGTEGQGHRDVRVQIRGGGVHNISDLSAAYMPLHFPLLFPRGEPGWHPGILRGDAPAVMAGDRGAAPDQRTTVTPKEFAAFHLHARPAGIGSDHLLRGTRLLQEYIIDSYCVMEGNNLRYLQNHQRDIRAECYQNLYDAVARGPDWPDITAQLLPGQAAVDRPDVVARVFKLMVVAALEDLLDWQVLGTVVGHTYAIEWQKRGFPHMHLLLIFDDAAHPRSADDYDAIVCAELPDLDTEPSLCARITQCMMHGPCGVHRHNAPCMKDGRCSKHYPREFQEATTDAEGGYPVYRRHDDGRTFVKNGVVLDNRWVVPYNKWLATKYNCHFNVEVVASVKAIKYIHKYTFKGHDCISGEVQRQGIWRVFGFKLHREWPPVYRLALHLSLQQRVHFHPDADLQQVAAAPPQTMLTAWMAKDREDPAARGVLYQDFPKFYVWKKGGKTLGTPPAGHTVVGRIYAASPAQGERFYLRLLLTQVAGAMSFEDLRTVDGRSHIGSLTEDLLHAARQDTGVPDLQVNQAIADIALLQIEGVLEEHKKSLRDAEFRAGDDPMPQISDGARGQPAGNRLVLQERMYDADALQRALQRDLPLLNADQRFAYDAVERALNNPAVPGRAFFPDGPGGTGKTFLYGVLLARVRLLKDLMHSAAPFGGKVVLLDGDFRQVLPVVPKGEAIVSLSADCCERDDDSAVYATESLNSLSPFGLPPHKLVLKARRTRHLH</sequence>